<evidence type="ECO:0000313" key="4">
    <source>
        <dbReference type="Proteomes" id="UP000187209"/>
    </source>
</evidence>
<gene>
    <name evidence="3" type="ORF">SteCoe_3538</name>
</gene>
<feature type="signal peptide" evidence="1">
    <location>
        <begin position="1"/>
        <end position="16"/>
    </location>
</feature>
<reference evidence="3 4" key="1">
    <citation type="submission" date="2016-11" db="EMBL/GenBank/DDBJ databases">
        <title>The macronuclear genome of Stentor coeruleus: a giant cell with tiny introns.</title>
        <authorList>
            <person name="Slabodnick M."/>
            <person name="Ruby J.G."/>
            <person name="Reiff S.B."/>
            <person name="Swart E.C."/>
            <person name="Gosai S."/>
            <person name="Prabakaran S."/>
            <person name="Witkowska E."/>
            <person name="Larue G.E."/>
            <person name="Fisher S."/>
            <person name="Freeman R.M."/>
            <person name="Gunawardena J."/>
            <person name="Chu W."/>
            <person name="Stover N.A."/>
            <person name="Gregory B.D."/>
            <person name="Nowacki M."/>
            <person name="Derisi J."/>
            <person name="Roy S.W."/>
            <person name="Marshall W.F."/>
            <person name="Sood P."/>
        </authorList>
    </citation>
    <scope>NUCLEOTIDE SEQUENCE [LARGE SCALE GENOMIC DNA]</scope>
    <source>
        <strain evidence="3">WM001</strain>
    </source>
</reference>
<dbReference type="InterPro" id="IPR003172">
    <property type="entry name" value="ML_dom"/>
</dbReference>
<feature type="chain" id="PRO_5011983278" description="MD-2-related lipid-recognition domain-containing protein" evidence="1">
    <location>
        <begin position="17"/>
        <end position="141"/>
    </location>
</feature>
<sequence length="141" mass="16138">MKGIIIICTLLALANAGLRLDNLEQQEGSSCMQNPVFVVSSFDVQPWPPTSNINLAVNMTGTFNRDAYVNQLQVGTNYNRQQWHYQHYNVNENFSKGQTNSFTFSINSGQYGGSYVQQVTLSTQDHQQYQHLTCWQFNYQL</sequence>
<keyword evidence="1" id="KW-0732">Signal</keyword>
<dbReference type="Proteomes" id="UP000187209">
    <property type="component" value="Unassembled WGS sequence"/>
</dbReference>
<accession>A0A1R2CWP7</accession>
<dbReference type="AlphaFoldDB" id="A0A1R2CWP7"/>
<protein>
    <recommendedName>
        <fullName evidence="2">MD-2-related lipid-recognition domain-containing protein</fullName>
    </recommendedName>
</protein>
<proteinExistence type="predicted"/>
<keyword evidence="4" id="KW-1185">Reference proteome</keyword>
<dbReference type="Pfam" id="PF02221">
    <property type="entry name" value="E1_DerP2_DerF2"/>
    <property type="match status" value="1"/>
</dbReference>
<dbReference type="EMBL" id="MPUH01000042">
    <property type="protein sequence ID" value="OMJ93425.1"/>
    <property type="molecule type" value="Genomic_DNA"/>
</dbReference>
<feature type="domain" description="MD-2-related lipid-recognition" evidence="2">
    <location>
        <begin position="29"/>
        <end position="140"/>
    </location>
</feature>
<evidence type="ECO:0000313" key="3">
    <source>
        <dbReference type="EMBL" id="OMJ93425.1"/>
    </source>
</evidence>
<evidence type="ECO:0000259" key="2">
    <source>
        <dbReference type="Pfam" id="PF02221"/>
    </source>
</evidence>
<name>A0A1R2CWP7_9CILI</name>
<comment type="caution">
    <text evidence="3">The sequence shown here is derived from an EMBL/GenBank/DDBJ whole genome shotgun (WGS) entry which is preliminary data.</text>
</comment>
<evidence type="ECO:0000256" key="1">
    <source>
        <dbReference type="SAM" id="SignalP"/>
    </source>
</evidence>
<organism evidence="3 4">
    <name type="scientific">Stentor coeruleus</name>
    <dbReference type="NCBI Taxonomy" id="5963"/>
    <lineage>
        <taxon>Eukaryota</taxon>
        <taxon>Sar</taxon>
        <taxon>Alveolata</taxon>
        <taxon>Ciliophora</taxon>
        <taxon>Postciliodesmatophora</taxon>
        <taxon>Heterotrichea</taxon>
        <taxon>Heterotrichida</taxon>
        <taxon>Stentoridae</taxon>
        <taxon>Stentor</taxon>
    </lineage>
</organism>